<evidence type="ECO:0000256" key="2">
    <source>
        <dbReference type="SAM" id="Phobius"/>
    </source>
</evidence>
<dbReference type="VEuPathDB" id="FungiDB:An07g03080"/>
<dbReference type="OrthoDB" id="2253354at2759"/>
<keyword evidence="2" id="KW-0812">Transmembrane</keyword>
<proteinExistence type="predicted"/>
<keyword evidence="2" id="KW-0472">Membrane</keyword>
<sequence>MNSARLSLRHLAQAAPALRPAGAFHIPTNQLQCRLQSTSSKAIPRFAQTSLWTSMIPKFIRNRGAKETKPYKPKSKEWNPASFYIIIFILIGSQAIRMIALKNDYAAYIRSTDAKIRLLREVIERVNNGEKVDVEKLLGTGDEAKEREWEEGQCLHALDLPFYHTWNPAFTDSGLFSDIVLREIEAEDSLWHRKAAASEAQQEQVEEPKQSIMKSIIKDPAVPAEGPQDKGLPADSPSKKKLNFF</sequence>
<feature type="region of interest" description="Disordered" evidence="1">
    <location>
        <begin position="197"/>
        <end position="245"/>
    </location>
</feature>
<dbReference type="Pfam" id="PF17254">
    <property type="entry name" value="DUF5321"/>
    <property type="match status" value="1"/>
</dbReference>
<accession>A0A100IE93</accession>
<dbReference type="VEuPathDB" id="FungiDB:M747DRAFT_298609"/>
<reference evidence="4" key="1">
    <citation type="journal article" date="2016" name="Genome Announc.">
        <title>Draft genome sequence of Aspergillus niger strain An76.</title>
        <authorList>
            <person name="Gong W."/>
            <person name="Cheng Z."/>
            <person name="Zhang H."/>
            <person name="Liu L."/>
            <person name="Gao P."/>
            <person name="Wang L."/>
        </authorList>
    </citation>
    <scope>NUCLEOTIDE SEQUENCE [LARGE SCALE GENOMIC DNA]</scope>
    <source>
        <strain evidence="4">An76</strain>
    </source>
</reference>
<evidence type="ECO:0000256" key="1">
    <source>
        <dbReference type="SAM" id="MobiDB-lite"/>
    </source>
</evidence>
<keyword evidence="2" id="KW-1133">Transmembrane helix</keyword>
<dbReference type="EMBL" id="BCMY01000004">
    <property type="protein sequence ID" value="GAQ39654.1"/>
    <property type="molecule type" value="Genomic_DNA"/>
</dbReference>
<organism evidence="3 4">
    <name type="scientific">Aspergillus niger</name>
    <dbReference type="NCBI Taxonomy" id="5061"/>
    <lineage>
        <taxon>Eukaryota</taxon>
        <taxon>Fungi</taxon>
        <taxon>Dikarya</taxon>
        <taxon>Ascomycota</taxon>
        <taxon>Pezizomycotina</taxon>
        <taxon>Eurotiomycetes</taxon>
        <taxon>Eurotiomycetidae</taxon>
        <taxon>Eurotiales</taxon>
        <taxon>Aspergillaceae</taxon>
        <taxon>Aspergillus</taxon>
        <taxon>Aspergillus subgen. Circumdati</taxon>
    </lineage>
</organism>
<dbReference type="InterPro" id="IPR035213">
    <property type="entry name" value="DUF5321"/>
</dbReference>
<evidence type="ECO:0000313" key="3">
    <source>
        <dbReference type="EMBL" id="GAQ39654.1"/>
    </source>
</evidence>
<dbReference type="OMA" id="LWLKQER"/>
<dbReference type="Proteomes" id="UP000068243">
    <property type="component" value="Unassembled WGS sequence"/>
</dbReference>
<dbReference type="AlphaFoldDB" id="A0A100IE93"/>
<name>A0A100IE93_ASPNG</name>
<feature type="transmembrane region" description="Helical" evidence="2">
    <location>
        <begin position="81"/>
        <end position="100"/>
    </location>
</feature>
<evidence type="ECO:0000313" key="4">
    <source>
        <dbReference type="Proteomes" id="UP000068243"/>
    </source>
</evidence>
<dbReference type="VEuPathDB" id="FungiDB:ATCC64974_45380"/>
<comment type="caution">
    <text evidence="3">The sequence shown here is derived from an EMBL/GenBank/DDBJ whole genome shotgun (WGS) entry which is preliminary data.</text>
</comment>
<dbReference type="VEuPathDB" id="FungiDB:ASPNIDRAFT2_1184000"/>
<protein>
    <submittedName>
        <fullName evidence="3">Similar to An07g03080</fullName>
    </submittedName>
</protein>
<gene>
    <name evidence="3" type="ORF">ABL_03247</name>
</gene>